<dbReference type="EMBL" id="CAVMJV010000044">
    <property type="protein sequence ID" value="CAK5081332.1"/>
    <property type="molecule type" value="Genomic_DNA"/>
</dbReference>
<comment type="caution">
    <text evidence="1">The sequence shown here is derived from an EMBL/GenBank/DDBJ whole genome shotgun (WGS) entry which is preliminary data.</text>
</comment>
<proteinExistence type="predicted"/>
<organism evidence="1 2">
    <name type="scientific">Meloidogyne enterolobii</name>
    <name type="common">Root-knot nematode worm</name>
    <name type="synonym">Meloidogyne mayaguensis</name>
    <dbReference type="NCBI Taxonomy" id="390850"/>
    <lineage>
        <taxon>Eukaryota</taxon>
        <taxon>Metazoa</taxon>
        <taxon>Ecdysozoa</taxon>
        <taxon>Nematoda</taxon>
        <taxon>Chromadorea</taxon>
        <taxon>Rhabditida</taxon>
        <taxon>Tylenchina</taxon>
        <taxon>Tylenchomorpha</taxon>
        <taxon>Tylenchoidea</taxon>
        <taxon>Meloidogynidae</taxon>
        <taxon>Meloidogyninae</taxon>
        <taxon>Meloidogyne</taxon>
    </lineage>
</organism>
<reference evidence="1" key="1">
    <citation type="submission" date="2023-11" db="EMBL/GenBank/DDBJ databases">
        <authorList>
            <person name="Poullet M."/>
        </authorList>
    </citation>
    <scope>NUCLEOTIDE SEQUENCE</scope>
    <source>
        <strain evidence="1">E1834</strain>
    </source>
</reference>
<dbReference type="Proteomes" id="UP001497535">
    <property type="component" value="Unassembled WGS sequence"/>
</dbReference>
<evidence type="ECO:0000313" key="2">
    <source>
        <dbReference type="Proteomes" id="UP001497535"/>
    </source>
</evidence>
<keyword evidence="2" id="KW-1185">Reference proteome</keyword>
<name>A0ACB0ZQG6_MELEN</name>
<evidence type="ECO:0000313" key="1">
    <source>
        <dbReference type="EMBL" id="CAK5081332.1"/>
    </source>
</evidence>
<sequence length="88" mass="10569">MIIYKPHILIRMRITDLMLVIFVVKWMPILWKIKTKGKLQWSINRKLTKKILGEFIFMVKKTNQILYKMRLENVLVGSNLMCGKLTYI</sequence>
<protein>
    <submittedName>
        <fullName evidence="1">Uncharacterized protein</fullName>
    </submittedName>
</protein>
<accession>A0ACB0ZQG6</accession>
<gene>
    <name evidence="1" type="ORF">MENTE1834_LOCUS28559</name>
</gene>